<dbReference type="AlphaFoldDB" id="A0A1H0ALP9"/>
<sequence>MLRRLRETGPGLLVPLAWTFAAAAHVEFAGLEAVRIGMVVMDVLLVAFTVLSWRDMREGVLLAWKVVLLVGIGLNALGTVAVFADPVNTTLARAAVAGWMLVPAAAYIYTGENVDRASSVYQVGAALSAVGTGAYLLSPVLSASGPVALLGFALVGLGQTAGILAAVWSY</sequence>
<evidence type="ECO:0000313" key="2">
    <source>
        <dbReference type="EMBL" id="SDN34281.1"/>
    </source>
</evidence>
<feature type="transmembrane region" description="Helical" evidence="1">
    <location>
        <begin position="90"/>
        <end position="109"/>
    </location>
</feature>
<dbReference type="OrthoDB" id="330871at2157"/>
<dbReference type="STRING" id="996166.SAMN05192554_12813"/>
<feature type="transmembrane region" description="Helical" evidence="1">
    <location>
        <begin position="60"/>
        <end position="84"/>
    </location>
</feature>
<accession>A0A1H0ALP9</accession>
<keyword evidence="1" id="KW-0812">Transmembrane</keyword>
<keyword evidence="3" id="KW-1185">Reference proteome</keyword>
<keyword evidence="1" id="KW-1133">Transmembrane helix</keyword>
<dbReference type="EMBL" id="FNIA01000028">
    <property type="protein sequence ID" value="SDN34281.1"/>
    <property type="molecule type" value="Genomic_DNA"/>
</dbReference>
<dbReference type="RefSeq" id="WP_089735994.1">
    <property type="nucleotide sequence ID" value="NZ_FNIA01000028.1"/>
</dbReference>
<feature type="transmembrane region" description="Helical" evidence="1">
    <location>
        <begin position="147"/>
        <end position="168"/>
    </location>
</feature>
<gene>
    <name evidence="2" type="ORF">SAMN05192554_12813</name>
</gene>
<protein>
    <submittedName>
        <fullName evidence="2">Uncharacterized protein</fullName>
    </submittedName>
</protein>
<name>A0A1H0ALP9_9EURY</name>
<reference evidence="2 3" key="1">
    <citation type="submission" date="2016-10" db="EMBL/GenBank/DDBJ databases">
        <authorList>
            <person name="de Groot N.N."/>
        </authorList>
    </citation>
    <scope>NUCLEOTIDE SEQUENCE [LARGE SCALE GENOMIC DNA]</scope>
    <source>
        <strain evidence="3">EB21,IBRC-M 10013,KCTC 4048</strain>
    </source>
</reference>
<organism evidence="2 3">
    <name type="scientific">Haloarchaeobius iranensis</name>
    <dbReference type="NCBI Taxonomy" id="996166"/>
    <lineage>
        <taxon>Archaea</taxon>
        <taxon>Methanobacteriati</taxon>
        <taxon>Methanobacteriota</taxon>
        <taxon>Stenosarchaea group</taxon>
        <taxon>Halobacteria</taxon>
        <taxon>Halobacteriales</taxon>
        <taxon>Halorubellaceae</taxon>
        <taxon>Haloarchaeobius</taxon>
    </lineage>
</organism>
<feature type="transmembrane region" description="Helical" evidence="1">
    <location>
        <begin position="121"/>
        <end position="141"/>
    </location>
</feature>
<feature type="transmembrane region" description="Helical" evidence="1">
    <location>
        <begin position="33"/>
        <end position="53"/>
    </location>
</feature>
<keyword evidence="1" id="KW-0472">Membrane</keyword>
<dbReference type="Proteomes" id="UP000199370">
    <property type="component" value="Unassembled WGS sequence"/>
</dbReference>
<evidence type="ECO:0000256" key="1">
    <source>
        <dbReference type="SAM" id="Phobius"/>
    </source>
</evidence>
<proteinExistence type="predicted"/>
<evidence type="ECO:0000313" key="3">
    <source>
        <dbReference type="Proteomes" id="UP000199370"/>
    </source>
</evidence>